<dbReference type="eggNOG" id="ENOG502S50H">
    <property type="taxonomic scope" value="Eukaryota"/>
</dbReference>
<keyword evidence="3" id="KW-1185">Reference proteome</keyword>
<sequence length="147" mass="15676">MISGRSLLLSQNHLGCRSAVLLGGVAANLRGSFRPSTAAAATSHPQSGALTVSKRQYLGATVIPNLMTHCTQVGACTSLSTILYSPVGTAMAIVLAYNIIVICSKHVNYSLEITAKDYVQDQQLLTIMRYGILSCILLGMEVMFIEV</sequence>
<dbReference type="AlphaFoldDB" id="A0A088RZG9"/>
<gene>
    <name evidence="2" type="ORF">LPMP_331220</name>
</gene>
<dbReference type="VEuPathDB" id="TriTrypDB:LPMP_331220"/>
<accession>A0A088RZG9</accession>
<keyword evidence="1" id="KW-0472">Membrane</keyword>
<dbReference type="EMBL" id="CP009402">
    <property type="protein sequence ID" value="AIO01414.1"/>
    <property type="molecule type" value="Genomic_DNA"/>
</dbReference>
<dbReference type="GeneID" id="22578275"/>
<proteinExistence type="predicted"/>
<evidence type="ECO:0000313" key="3">
    <source>
        <dbReference type="Proteomes" id="UP000063063"/>
    </source>
</evidence>
<dbReference type="KEGG" id="lpan:LPMP_331220"/>
<dbReference type="OrthoDB" id="261906at2759"/>
<dbReference type="RefSeq" id="XP_010702214.1">
    <property type="nucleotide sequence ID" value="XM_010703912.1"/>
</dbReference>
<organism evidence="2 3">
    <name type="scientific">Leishmania panamensis</name>
    <dbReference type="NCBI Taxonomy" id="5679"/>
    <lineage>
        <taxon>Eukaryota</taxon>
        <taxon>Discoba</taxon>
        <taxon>Euglenozoa</taxon>
        <taxon>Kinetoplastea</taxon>
        <taxon>Metakinetoplastina</taxon>
        <taxon>Trypanosomatida</taxon>
        <taxon>Trypanosomatidae</taxon>
        <taxon>Leishmaniinae</taxon>
        <taxon>Leishmania</taxon>
        <taxon>Leishmania guyanensis species complex</taxon>
    </lineage>
</organism>
<reference evidence="2 3" key="1">
    <citation type="journal article" date="2015" name="Sci. Rep.">
        <title>The genome of Leishmania panamensis: insights into genomics of the L. (Viannia) subgenus.</title>
        <authorList>
            <person name="Llanes A."/>
            <person name="Restrepo C.M."/>
            <person name="Vecchio G.D."/>
            <person name="Anguizola F.J."/>
            <person name="Lleonart R."/>
        </authorList>
    </citation>
    <scope>NUCLEOTIDE SEQUENCE [LARGE SCALE GENOMIC DNA]</scope>
    <source>
        <strain evidence="2 3">MHOM/PA/94/PSC-1</strain>
    </source>
</reference>
<dbReference type="Proteomes" id="UP000063063">
    <property type="component" value="Chromosome 33"/>
</dbReference>
<keyword evidence="1" id="KW-0812">Transmembrane</keyword>
<dbReference type="VEuPathDB" id="TriTrypDB:LPAL13_330017300"/>
<evidence type="ECO:0000256" key="1">
    <source>
        <dbReference type="SAM" id="Phobius"/>
    </source>
</evidence>
<name>A0A088RZG9_LEIPA</name>
<protein>
    <submittedName>
        <fullName evidence="2">Uncharacterized protein</fullName>
    </submittedName>
</protein>
<keyword evidence="1" id="KW-1133">Transmembrane helix</keyword>
<evidence type="ECO:0000313" key="2">
    <source>
        <dbReference type="EMBL" id="AIO01414.1"/>
    </source>
</evidence>
<feature type="transmembrane region" description="Helical" evidence="1">
    <location>
        <begin position="82"/>
        <end position="103"/>
    </location>
</feature>
<feature type="transmembrane region" description="Helical" evidence="1">
    <location>
        <begin position="124"/>
        <end position="145"/>
    </location>
</feature>